<gene>
    <name evidence="1" type="ORF">Vadar_023704</name>
</gene>
<reference evidence="1 2" key="1">
    <citation type="journal article" date="2021" name="Hortic Res">
        <title>High-quality reference genome and annotation aids understanding of berry development for evergreen blueberry (Vaccinium darrowii).</title>
        <authorList>
            <person name="Yu J."/>
            <person name="Hulse-Kemp A.M."/>
            <person name="Babiker E."/>
            <person name="Staton M."/>
        </authorList>
    </citation>
    <scope>NUCLEOTIDE SEQUENCE [LARGE SCALE GENOMIC DNA]</scope>
    <source>
        <strain evidence="2">cv. NJ 8807/NJ 8810</strain>
        <tissue evidence="1">Young leaf</tissue>
    </source>
</reference>
<evidence type="ECO:0000313" key="1">
    <source>
        <dbReference type="EMBL" id="KAH7844050.1"/>
    </source>
</evidence>
<comment type="caution">
    <text evidence="1">The sequence shown here is derived from an EMBL/GenBank/DDBJ whole genome shotgun (WGS) entry which is preliminary data.</text>
</comment>
<protein>
    <submittedName>
        <fullName evidence="1">Uncharacterized protein</fullName>
    </submittedName>
</protein>
<evidence type="ECO:0000313" key="2">
    <source>
        <dbReference type="Proteomes" id="UP000828048"/>
    </source>
</evidence>
<dbReference type="EMBL" id="CM037151">
    <property type="protein sequence ID" value="KAH7844050.1"/>
    <property type="molecule type" value="Genomic_DNA"/>
</dbReference>
<accession>A0ACB7XU20</accession>
<dbReference type="Proteomes" id="UP000828048">
    <property type="component" value="Chromosome 1"/>
</dbReference>
<organism evidence="1 2">
    <name type="scientific">Vaccinium darrowii</name>
    <dbReference type="NCBI Taxonomy" id="229202"/>
    <lineage>
        <taxon>Eukaryota</taxon>
        <taxon>Viridiplantae</taxon>
        <taxon>Streptophyta</taxon>
        <taxon>Embryophyta</taxon>
        <taxon>Tracheophyta</taxon>
        <taxon>Spermatophyta</taxon>
        <taxon>Magnoliopsida</taxon>
        <taxon>eudicotyledons</taxon>
        <taxon>Gunneridae</taxon>
        <taxon>Pentapetalae</taxon>
        <taxon>asterids</taxon>
        <taxon>Ericales</taxon>
        <taxon>Ericaceae</taxon>
        <taxon>Vaccinioideae</taxon>
        <taxon>Vaccinieae</taxon>
        <taxon>Vaccinium</taxon>
    </lineage>
</organism>
<name>A0ACB7XU20_9ERIC</name>
<proteinExistence type="predicted"/>
<keyword evidence="2" id="KW-1185">Reference proteome</keyword>
<sequence>MPMDDGVPPWLVDDPKEIAALWSGLGGITSDDQPPTTQETREEWRRMTGEEWDLYHKTLEESEGFDTIDLAPNVVEFGIHVPLLVSEEEEPDKYADLIEDSRSALEKYNNENGTNFEVVKVLKANCHFIQGARTYITFQAEDKATASFGNFQAIVYVFIGVNEVQLVRLEPKKSQLLQENDKEARLDLPSKEKAGLGSIGPNESKCTPGSLHSESHYLSSRSLLFIMLFLFI</sequence>